<feature type="region of interest" description="Disordered" evidence="1">
    <location>
        <begin position="1"/>
        <end position="35"/>
    </location>
</feature>
<dbReference type="EMBL" id="JAVHJL010000002">
    <property type="protein sequence ID" value="KAK6510173.1"/>
    <property type="molecule type" value="Genomic_DNA"/>
</dbReference>
<evidence type="ECO:0000313" key="2">
    <source>
        <dbReference type="EMBL" id="KAK6510173.1"/>
    </source>
</evidence>
<gene>
    <name evidence="2" type="ORF">TWF481_004886</name>
</gene>
<name>A0AAV9WL34_9PEZI</name>
<feature type="compositionally biased region" description="Polar residues" evidence="1">
    <location>
        <begin position="1"/>
        <end position="15"/>
    </location>
</feature>
<feature type="compositionally biased region" description="Low complexity" evidence="1">
    <location>
        <begin position="21"/>
        <end position="31"/>
    </location>
</feature>
<organism evidence="2 3">
    <name type="scientific">Arthrobotrys musiformis</name>
    <dbReference type="NCBI Taxonomy" id="47236"/>
    <lineage>
        <taxon>Eukaryota</taxon>
        <taxon>Fungi</taxon>
        <taxon>Dikarya</taxon>
        <taxon>Ascomycota</taxon>
        <taxon>Pezizomycotina</taxon>
        <taxon>Orbiliomycetes</taxon>
        <taxon>Orbiliales</taxon>
        <taxon>Orbiliaceae</taxon>
        <taxon>Arthrobotrys</taxon>
    </lineage>
</organism>
<protein>
    <submittedName>
        <fullName evidence="2">Uncharacterized protein</fullName>
    </submittedName>
</protein>
<dbReference type="Proteomes" id="UP001370758">
    <property type="component" value="Unassembled WGS sequence"/>
</dbReference>
<dbReference type="AlphaFoldDB" id="A0AAV9WL34"/>
<accession>A0AAV9WL34</accession>
<keyword evidence="3" id="KW-1185">Reference proteome</keyword>
<sequence length="88" mass="9778">MPTPPMQGQQPSDTDASGEVQGQPQPQQQKQTRTELGYAMDRWLGQPAFTDGLLEQGGDSRRAENIVRVINDVDRAFPSTWSLLSLHL</sequence>
<comment type="caution">
    <text evidence="2">The sequence shown here is derived from an EMBL/GenBank/DDBJ whole genome shotgun (WGS) entry which is preliminary data.</text>
</comment>
<proteinExistence type="predicted"/>
<evidence type="ECO:0000256" key="1">
    <source>
        <dbReference type="SAM" id="MobiDB-lite"/>
    </source>
</evidence>
<reference evidence="2 3" key="1">
    <citation type="submission" date="2023-08" db="EMBL/GenBank/DDBJ databases">
        <authorList>
            <person name="Palmer J.M."/>
        </authorList>
    </citation>
    <scope>NUCLEOTIDE SEQUENCE [LARGE SCALE GENOMIC DNA]</scope>
    <source>
        <strain evidence="2 3">TWF481</strain>
    </source>
</reference>
<evidence type="ECO:0000313" key="3">
    <source>
        <dbReference type="Proteomes" id="UP001370758"/>
    </source>
</evidence>